<accession>X1N791</accession>
<dbReference type="SUPFAM" id="SSF56672">
    <property type="entry name" value="DNA/RNA polymerases"/>
    <property type="match status" value="1"/>
</dbReference>
<dbReference type="AlphaFoldDB" id="X1N791"/>
<reference evidence="1" key="1">
    <citation type="journal article" date="2014" name="Front. Microbiol.">
        <title>High frequency of phylogenetically diverse reductive dehalogenase-homologous genes in deep subseafloor sedimentary metagenomes.</title>
        <authorList>
            <person name="Kawai M."/>
            <person name="Futagami T."/>
            <person name="Toyoda A."/>
            <person name="Takaki Y."/>
            <person name="Nishi S."/>
            <person name="Hori S."/>
            <person name="Arai W."/>
            <person name="Tsubouchi T."/>
            <person name="Morono Y."/>
            <person name="Uchiyama I."/>
            <person name="Ito T."/>
            <person name="Fujiyama A."/>
            <person name="Inagaki F."/>
            <person name="Takami H."/>
        </authorList>
    </citation>
    <scope>NUCLEOTIDE SEQUENCE</scope>
    <source>
        <strain evidence="1">Expedition CK06-06</strain>
    </source>
</reference>
<proteinExistence type="predicted"/>
<dbReference type="EMBL" id="BARV01031636">
    <property type="protein sequence ID" value="GAI39892.1"/>
    <property type="molecule type" value="Genomic_DNA"/>
</dbReference>
<dbReference type="InterPro" id="IPR043502">
    <property type="entry name" value="DNA/RNA_pol_sf"/>
</dbReference>
<dbReference type="InterPro" id="IPR023211">
    <property type="entry name" value="DNA_pol_palm_dom_sf"/>
</dbReference>
<dbReference type="Gene3D" id="3.90.1600.10">
    <property type="entry name" value="Palm domain of DNA polymerase"/>
    <property type="match status" value="1"/>
</dbReference>
<comment type="caution">
    <text evidence="1">The sequence shown here is derived from an EMBL/GenBank/DDBJ whole genome shotgun (WGS) entry which is preliminary data.</text>
</comment>
<name>X1N791_9ZZZZ</name>
<feature type="non-terminal residue" evidence="1">
    <location>
        <position position="251"/>
    </location>
</feature>
<sequence length="251" mass="28685">MLRVNTFKLMTSDSDVSHGFIYITGGLLKVAETRGMVEGYNSFAAISSEVTANARMMLWEFIEIAGRENVYYCDTDSLLVNQSGYERCAGIMHKTELGKLKLVQRSSKVTLRNVKDYTIGDKTKIKGISKLAKKVSDSEYITYQQVGVRSGMRNRNVNTMTWRRVPKKLKRIYEKGVVKHDELVYPLIMTYSLDENWLDYEGMLARYGEYATYQGHYIADIINGSTCYPDYAEASPEDYSAGDRRQQVIDD</sequence>
<gene>
    <name evidence="1" type="ORF">S06H3_50027</name>
</gene>
<evidence type="ECO:0000313" key="1">
    <source>
        <dbReference type="EMBL" id="GAI39892.1"/>
    </source>
</evidence>
<organism evidence="1">
    <name type="scientific">marine sediment metagenome</name>
    <dbReference type="NCBI Taxonomy" id="412755"/>
    <lineage>
        <taxon>unclassified sequences</taxon>
        <taxon>metagenomes</taxon>
        <taxon>ecological metagenomes</taxon>
    </lineage>
</organism>
<protein>
    <submittedName>
        <fullName evidence="1">Uncharacterized protein</fullName>
    </submittedName>
</protein>